<dbReference type="PANTHER" id="PTHR37610">
    <property type="entry name" value="CCHC-TYPE DOMAIN-CONTAINING PROTEIN"/>
    <property type="match status" value="1"/>
</dbReference>
<dbReference type="AlphaFoldDB" id="A0A6L2JI69"/>
<accession>A0A6L2JI69</accession>
<gene>
    <name evidence="1" type="ORF">Tci_008709</name>
</gene>
<protein>
    <recommendedName>
        <fullName evidence="2">Zinc finger, CCHC-type</fullName>
    </recommendedName>
</protein>
<evidence type="ECO:0000313" key="1">
    <source>
        <dbReference type="EMBL" id="GEU36731.1"/>
    </source>
</evidence>
<sequence>MALGAKLKLGFADDSSPKPSIIYNDYQRWIQCDYMVTYWILNSMVAELSKSFLYAQSASDLWKELEERYDQSNGLLIYHVESELSKVSQGKKNKRENKMVAQNGKVYLDQRMVAIICKEMMKMFKGKDVDQCNGASTSKPHICT</sequence>
<evidence type="ECO:0008006" key="2">
    <source>
        <dbReference type="Google" id="ProtNLM"/>
    </source>
</evidence>
<name>A0A6L2JI69_TANCI</name>
<dbReference type="PANTHER" id="PTHR37610:SF40">
    <property type="entry name" value="OS01G0909600 PROTEIN"/>
    <property type="match status" value="1"/>
</dbReference>
<organism evidence="1">
    <name type="scientific">Tanacetum cinerariifolium</name>
    <name type="common">Dalmatian daisy</name>
    <name type="synonym">Chrysanthemum cinerariifolium</name>
    <dbReference type="NCBI Taxonomy" id="118510"/>
    <lineage>
        <taxon>Eukaryota</taxon>
        <taxon>Viridiplantae</taxon>
        <taxon>Streptophyta</taxon>
        <taxon>Embryophyta</taxon>
        <taxon>Tracheophyta</taxon>
        <taxon>Spermatophyta</taxon>
        <taxon>Magnoliopsida</taxon>
        <taxon>eudicotyledons</taxon>
        <taxon>Gunneridae</taxon>
        <taxon>Pentapetalae</taxon>
        <taxon>asterids</taxon>
        <taxon>campanulids</taxon>
        <taxon>Asterales</taxon>
        <taxon>Asteraceae</taxon>
        <taxon>Asteroideae</taxon>
        <taxon>Anthemideae</taxon>
        <taxon>Anthemidinae</taxon>
        <taxon>Tanacetum</taxon>
    </lineage>
</organism>
<dbReference type="EMBL" id="BKCJ010000843">
    <property type="protein sequence ID" value="GEU36731.1"/>
    <property type="molecule type" value="Genomic_DNA"/>
</dbReference>
<reference evidence="1" key="1">
    <citation type="journal article" date="2019" name="Sci. Rep.">
        <title>Draft genome of Tanacetum cinerariifolium, the natural source of mosquito coil.</title>
        <authorList>
            <person name="Yamashiro T."/>
            <person name="Shiraishi A."/>
            <person name="Satake H."/>
            <person name="Nakayama K."/>
        </authorList>
    </citation>
    <scope>NUCLEOTIDE SEQUENCE</scope>
</reference>
<comment type="caution">
    <text evidence="1">The sequence shown here is derived from an EMBL/GenBank/DDBJ whole genome shotgun (WGS) entry which is preliminary data.</text>
</comment>
<proteinExistence type="predicted"/>